<comment type="caution">
    <text evidence="1">The sequence shown here is derived from an EMBL/GenBank/DDBJ whole genome shotgun (WGS) entry which is preliminary data.</text>
</comment>
<reference evidence="1" key="1">
    <citation type="submission" date="2023-08" db="EMBL/GenBank/DDBJ databases">
        <title>The draft genome of Tsukamurella strandjordii strain 050030.</title>
        <authorList>
            <person name="Zhao F."/>
            <person name="Feng Y."/>
            <person name="Zong Z."/>
        </authorList>
    </citation>
    <scope>NUCLEOTIDE SEQUENCE</scope>
    <source>
        <strain evidence="1">050030</strain>
    </source>
</reference>
<dbReference type="AlphaFoldDB" id="A0AA90NMD2"/>
<accession>A0AA90NMD2</accession>
<evidence type="ECO:0000313" key="2">
    <source>
        <dbReference type="Proteomes" id="UP001178281"/>
    </source>
</evidence>
<protein>
    <submittedName>
        <fullName evidence="1">Uncharacterized protein</fullName>
    </submittedName>
</protein>
<gene>
    <name evidence="1" type="ORF">Q7X28_20725</name>
</gene>
<proteinExistence type="predicted"/>
<keyword evidence="2" id="KW-1185">Reference proteome</keyword>
<name>A0AA90NMD2_9ACTN</name>
<sequence>MSEFRHHHNLAVDPMTASVYARLADLHDEASRPAGAPRPEGFLVGLRTLAQRFVATQPEYVGPAYLRA</sequence>
<organism evidence="1 2">
    <name type="scientific">Tsukamurella strandjordii</name>
    <dbReference type="NCBI Taxonomy" id="147577"/>
    <lineage>
        <taxon>Bacteria</taxon>
        <taxon>Bacillati</taxon>
        <taxon>Actinomycetota</taxon>
        <taxon>Actinomycetes</taxon>
        <taxon>Mycobacteriales</taxon>
        <taxon>Tsukamurellaceae</taxon>
        <taxon>Tsukamurella</taxon>
    </lineage>
</organism>
<dbReference type="RefSeq" id="WP_220658246.1">
    <property type="nucleotide sequence ID" value="NZ_BAAAII010000012.1"/>
</dbReference>
<dbReference type="EMBL" id="JAUTIX010000009">
    <property type="protein sequence ID" value="MDP0400349.1"/>
    <property type="molecule type" value="Genomic_DNA"/>
</dbReference>
<evidence type="ECO:0000313" key="1">
    <source>
        <dbReference type="EMBL" id="MDP0400349.1"/>
    </source>
</evidence>
<dbReference type="Proteomes" id="UP001178281">
    <property type="component" value="Unassembled WGS sequence"/>
</dbReference>